<sequence>MSLKCENYEKEINDLNAKLYRYKVDKEVLQASEQQSKKFISELQKKIKSLEQSKISLNLTIENAEEELQSIYSEKQELQNKLDELTIQTNNSSKRKDLEHDILFWKDKYEEEKKAVDILSRNLQELEKLKQDNEIYCEELKNRNKLLETDVMILKNIKFEHECALLEKTSISEYNLITITQLKQKILDIETEKLELESKIKEVEVNLYCKQETEIALLKEIQDVKNELQSIKVEKLREAANYKKEICGLEKEREKIKICIEELSEECNTLKLKLKDMIEDKKEDGKIIEELKKKVHSESINMQNELQEVLKKQHEKEKITLKKLNQELEEAHAAVKKIKAINCELNTEISLLKANETSQAESYKNQYDDLFTKFIHLQVENQDLKLKISSNSSTFNNNSSSELQNAKTALATAKKFIVKILNLIINVIESYSLHEEYETAKSDLIFFKTAWEQSIEVLLKSEFKLQNDIPTWLVSFFRSFNFNKEIQVMLQNISKSIHNFASETEDHPETFISKQMSFGEYINDIKCDSNFTVVSLGIITELLHNLRLLQQTFCKLKELIWKKQKEMNQQNEMLEEMSLKFKAAVSDEQKNKHGNPPDPKFNLIRLNYRRLEKKHEKLLKTCEEMEQRIKGLEEEKQNLENEVEEMESKLKGSDSSTNDCSSELFNTLVVLGEVKKQNSHLERENKWLKSVLQEVQSSSKNHEDKESSYATCTGKLPSNNSETSKF</sequence>
<dbReference type="SUPFAM" id="SSF57997">
    <property type="entry name" value="Tropomyosin"/>
    <property type="match status" value="1"/>
</dbReference>
<reference evidence="3 4" key="1">
    <citation type="submission" date="2013-11" db="EMBL/GenBank/DDBJ databases">
        <title>Genome sequencing of Stegodyphus mimosarum.</title>
        <authorList>
            <person name="Bechsgaard J."/>
        </authorList>
    </citation>
    <scope>NUCLEOTIDE SEQUENCE [LARGE SCALE GENOMIC DNA]</scope>
</reference>
<gene>
    <name evidence="3" type="ORF">X975_06541</name>
</gene>
<protein>
    <submittedName>
        <fullName evidence="3">Uncharacterized protein</fullName>
    </submittedName>
</protein>
<feature type="region of interest" description="Disordered" evidence="2">
    <location>
        <begin position="633"/>
        <end position="658"/>
    </location>
</feature>
<feature type="region of interest" description="Disordered" evidence="2">
    <location>
        <begin position="693"/>
        <end position="726"/>
    </location>
</feature>
<dbReference type="Proteomes" id="UP000054359">
    <property type="component" value="Unassembled WGS sequence"/>
</dbReference>
<organism evidence="3 4">
    <name type="scientific">Stegodyphus mimosarum</name>
    <name type="common">African social velvet spider</name>
    <dbReference type="NCBI Taxonomy" id="407821"/>
    <lineage>
        <taxon>Eukaryota</taxon>
        <taxon>Metazoa</taxon>
        <taxon>Ecdysozoa</taxon>
        <taxon>Arthropoda</taxon>
        <taxon>Chelicerata</taxon>
        <taxon>Arachnida</taxon>
        <taxon>Araneae</taxon>
        <taxon>Araneomorphae</taxon>
        <taxon>Entelegynae</taxon>
        <taxon>Eresoidea</taxon>
        <taxon>Eresidae</taxon>
        <taxon>Stegodyphus</taxon>
    </lineage>
</organism>
<evidence type="ECO:0000256" key="2">
    <source>
        <dbReference type="SAM" id="MobiDB-lite"/>
    </source>
</evidence>
<dbReference type="OrthoDB" id="6431970at2759"/>
<evidence type="ECO:0000313" key="3">
    <source>
        <dbReference type="EMBL" id="KFM63404.1"/>
    </source>
</evidence>
<keyword evidence="1" id="KW-0175">Coiled coil</keyword>
<evidence type="ECO:0000256" key="1">
    <source>
        <dbReference type="SAM" id="Coils"/>
    </source>
</evidence>
<proteinExistence type="predicted"/>
<accession>A0A087TE65</accession>
<dbReference type="EMBL" id="KK114821">
    <property type="protein sequence ID" value="KFM63404.1"/>
    <property type="molecule type" value="Genomic_DNA"/>
</dbReference>
<evidence type="ECO:0000313" key="4">
    <source>
        <dbReference type="Proteomes" id="UP000054359"/>
    </source>
</evidence>
<keyword evidence="4" id="KW-1185">Reference proteome</keyword>
<feature type="non-terminal residue" evidence="3">
    <location>
        <position position="726"/>
    </location>
</feature>
<dbReference type="AlphaFoldDB" id="A0A087TE65"/>
<feature type="coiled-coil region" evidence="1">
    <location>
        <begin position="5"/>
        <end position="341"/>
    </location>
</feature>
<feature type="compositionally biased region" description="Polar residues" evidence="2">
    <location>
        <begin position="708"/>
        <end position="726"/>
    </location>
</feature>
<name>A0A087TE65_STEMI</name>